<feature type="transmembrane region" description="Helical" evidence="2">
    <location>
        <begin position="6"/>
        <end position="28"/>
    </location>
</feature>
<dbReference type="Gene3D" id="3.40.630.30">
    <property type="match status" value="1"/>
</dbReference>
<dbReference type="AlphaFoldDB" id="A0A9D2SN73"/>
<organism evidence="4 5">
    <name type="scientific">Candidatus Fusicatenibacter intestinigallinarum</name>
    <dbReference type="NCBI Taxonomy" id="2838598"/>
    <lineage>
        <taxon>Bacteria</taxon>
        <taxon>Bacillati</taxon>
        <taxon>Bacillota</taxon>
        <taxon>Clostridia</taxon>
        <taxon>Lachnospirales</taxon>
        <taxon>Lachnospiraceae</taxon>
        <taxon>Fusicatenibacter</taxon>
    </lineage>
</organism>
<accession>A0A9D2SN73</accession>
<feature type="transmembrane region" description="Helical" evidence="2">
    <location>
        <begin position="40"/>
        <end position="65"/>
    </location>
</feature>
<keyword evidence="4" id="KW-0808">Transferase</keyword>
<dbReference type="GO" id="GO:0016747">
    <property type="term" value="F:acyltransferase activity, transferring groups other than amino-acyl groups"/>
    <property type="evidence" value="ECO:0007669"/>
    <property type="project" value="InterPro"/>
</dbReference>
<comment type="caution">
    <text evidence="4">The sequence shown here is derived from an EMBL/GenBank/DDBJ whole genome shotgun (WGS) entry which is preliminary data.</text>
</comment>
<keyword evidence="4" id="KW-0012">Acyltransferase</keyword>
<evidence type="ECO:0000313" key="4">
    <source>
        <dbReference type="EMBL" id="HJC15103.1"/>
    </source>
</evidence>
<evidence type="ECO:0000256" key="1">
    <source>
        <dbReference type="SAM" id="Coils"/>
    </source>
</evidence>
<dbReference type="InterPro" id="IPR010540">
    <property type="entry name" value="CmpB_TMEM229"/>
</dbReference>
<protein>
    <submittedName>
        <fullName evidence="4">GNAT family N-acetyltransferase</fullName>
        <ecNumber evidence="4">2.3.1.-</ecNumber>
    </submittedName>
</protein>
<gene>
    <name evidence="4" type="ORF">H9705_04655</name>
</gene>
<evidence type="ECO:0000313" key="5">
    <source>
        <dbReference type="Proteomes" id="UP000823849"/>
    </source>
</evidence>
<name>A0A9D2SN73_9FIRM</name>
<evidence type="ECO:0000259" key="3">
    <source>
        <dbReference type="PROSITE" id="PS51186"/>
    </source>
</evidence>
<dbReference type="InterPro" id="IPR016181">
    <property type="entry name" value="Acyl_CoA_acyltransferase"/>
</dbReference>
<reference evidence="4" key="2">
    <citation type="submission" date="2021-04" db="EMBL/GenBank/DDBJ databases">
        <authorList>
            <person name="Gilroy R."/>
        </authorList>
    </citation>
    <scope>NUCLEOTIDE SEQUENCE</scope>
    <source>
        <strain evidence="4">CHK185-5351</strain>
    </source>
</reference>
<feature type="transmembrane region" description="Helical" evidence="2">
    <location>
        <begin position="71"/>
        <end position="95"/>
    </location>
</feature>
<evidence type="ECO:0000256" key="2">
    <source>
        <dbReference type="SAM" id="Phobius"/>
    </source>
</evidence>
<dbReference type="Proteomes" id="UP000823849">
    <property type="component" value="Unassembled WGS sequence"/>
</dbReference>
<feature type="transmembrane region" description="Helical" evidence="2">
    <location>
        <begin position="155"/>
        <end position="176"/>
    </location>
</feature>
<keyword evidence="2" id="KW-1133">Transmembrane helix</keyword>
<reference evidence="4" key="1">
    <citation type="journal article" date="2021" name="PeerJ">
        <title>Extensive microbial diversity within the chicken gut microbiome revealed by metagenomics and culture.</title>
        <authorList>
            <person name="Gilroy R."/>
            <person name="Ravi A."/>
            <person name="Getino M."/>
            <person name="Pursley I."/>
            <person name="Horton D.L."/>
            <person name="Alikhan N.F."/>
            <person name="Baker D."/>
            <person name="Gharbi K."/>
            <person name="Hall N."/>
            <person name="Watson M."/>
            <person name="Adriaenssens E.M."/>
            <person name="Foster-Nyarko E."/>
            <person name="Jarju S."/>
            <person name="Secka A."/>
            <person name="Antonio M."/>
            <person name="Oren A."/>
            <person name="Chaudhuri R.R."/>
            <person name="La Ragione R."/>
            <person name="Hildebrand F."/>
            <person name="Pallen M.J."/>
        </authorList>
    </citation>
    <scope>NUCLEOTIDE SEQUENCE</scope>
    <source>
        <strain evidence="4">CHK185-5351</strain>
    </source>
</reference>
<proteinExistence type="predicted"/>
<dbReference type="SUPFAM" id="SSF55729">
    <property type="entry name" value="Acyl-CoA N-acyltransferases (Nat)"/>
    <property type="match status" value="1"/>
</dbReference>
<sequence length="616" mass="72416">MWNFRIAGIELYFLLGWFWIYCFLGWVWESCYMSVMERRLVNRGFVNGPFLTIYGFGAVSVYLILRPLERQWPLLFLCGALLATILEFLTAVVLEAVFHTSWWDYTEKKWNFQGKICPESTVCWGFFTLLMFYVFQPGVSWAVCQIDMRTGKVLILVITVIYCFDFVISATAAFAMDRKIRKMELLQAELLEILQKNRLTETAEEMRQKLSSFRRSTGQKIHIYPGKARKTMKGYIDMLRAEGEQKLDGVIGYGSGKKEELNQRREQVKKEIRECAERLGIHWGRSRKMIERTIQRFVDAYPHLNHVQRLDHKTEEVTVSGQKYRLVKNVMPHRNDRHSYNLLAQKTFGISFESWYQDGYWTENNCPYTLFDGETAAANLSINRMQIEKDGKIYSCIQIGTVMTDERYRCRGLMRFLMETVQREPELSCDMVFLFANETVLEFYPKFGFQRVGQYQYFWKPGHVETPAERGCRKRKLDMTSSRDISFLRTYYEKKNPFSEFQVTDNFGLLMFSCTSFMKDCVWYLEEEDAVILAEEDGDTLCCYEIYCDPGRKLTDLLERLVSERTAYVSLGFTPADQEGFEIRPVDDDDDALFVWTEKGNLFLDGKYLFPLLSHT</sequence>
<keyword evidence="2" id="KW-0812">Transmembrane</keyword>
<keyword evidence="1" id="KW-0175">Coiled coil</keyword>
<dbReference type="EC" id="2.3.1.-" evidence="4"/>
<feature type="coiled-coil region" evidence="1">
    <location>
        <begin position="176"/>
        <end position="216"/>
    </location>
</feature>
<dbReference type="Pfam" id="PF13527">
    <property type="entry name" value="Acetyltransf_9"/>
    <property type="match status" value="1"/>
</dbReference>
<dbReference type="Pfam" id="PF06541">
    <property type="entry name" value="ABC_trans_CmpB"/>
    <property type="match status" value="1"/>
</dbReference>
<keyword evidence="2" id="KW-0472">Membrane</keyword>
<feature type="transmembrane region" description="Helical" evidence="2">
    <location>
        <begin position="116"/>
        <end position="135"/>
    </location>
</feature>
<dbReference type="PROSITE" id="PS51186">
    <property type="entry name" value="GNAT"/>
    <property type="match status" value="1"/>
</dbReference>
<dbReference type="EMBL" id="DWWU01000020">
    <property type="protein sequence ID" value="HJC15103.1"/>
    <property type="molecule type" value="Genomic_DNA"/>
</dbReference>
<dbReference type="InterPro" id="IPR000182">
    <property type="entry name" value="GNAT_dom"/>
</dbReference>
<feature type="domain" description="N-acetyltransferase" evidence="3">
    <location>
        <begin position="325"/>
        <end position="473"/>
    </location>
</feature>